<dbReference type="GO" id="GO:0008146">
    <property type="term" value="F:sulfotransferase activity"/>
    <property type="evidence" value="ECO:0007669"/>
    <property type="project" value="InterPro"/>
</dbReference>
<keyword evidence="1" id="KW-0812">Transmembrane</keyword>
<dbReference type="AlphaFoldDB" id="A0A7S0QNC9"/>
<organism evidence="4">
    <name type="scientific">Pyramimonas obovata</name>
    <dbReference type="NCBI Taxonomy" id="1411642"/>
    <lineage>
        <taxon>Eukaryota</taxon>
        <taxon>Viridiplantae</taxon>
        <taxon>Chlorophyta</taxon>
        <taxon>Pyramimonadophyceae</taxon>
        <taxon>Pyramimonadales</taxon>
        <taxon>Pyramimonadaceae</taxon>
        <taxon>Pyramimonas</taxon>
        <taxon>Pyramimonas incertae sedis</taxon>
    </lineage>
</organism>
<evidence type="ECO:0000259" key="3">
    <source>
        <dbReference type="Pfam" id="PF00685"/>
    </source>
</evidence>
<protein>
    <recommendedName>
        <fullName evidence="3">Sulfotransferase domain-containing protein</fullName>
    </recommendedName>
</protein>
<feature type="transmembrane region" description="Helical" evidence="1">
    <location>
        <begin position="527"/>
        <end position="545"/>
    </location>
</feature>
<gene>
    <name evidence="4" type="ORF">POBO1169_LOCUS1282</name>
</gene>
<feature type="chain" id="PRO_5031379839" description="Sulfotransferase domain-containing protein" evidence="2">
    <location>
        <begin position="26"/>
        <end position="670"/>
    </location>
</feature>
<dbReference type="InterPro" id="IPR027417">
    <property type="entry name" value="P-loop_NTPase"/>
</dbReference>
<name>A0A7S0QNC9_9CHLO</name>
<evidence type="ECO:0000256" key="2">
    <source>
        <dbReference type="SAM" id="SignalP"/>
    </source>
</evidence>
<feature type="signal peptide" evidence="2">
    <location>
        <begin position="1"/>
        <end position="25"/>
    </location>
</feature>
<keyword evidence="2" id="KW-0732">Signal</keyword>
<keyword evidence="1" id="KW-1133">Transmembrane helix</keyword>
<dbReference type="Gene3D" id="3.40.50.300">
    <property type="entry name" value="P-loop containing nucleotide triphosphate hydrolases"/>
    <property type="match status" value="1"/>
</dbReference>
<evidence type="ECO:0000256" key="1">
    <source>
        <dbReference type="SAM" id="Phobius"/>
    </source>
</evidence>
<evidence type="ECO:0000313" key="4">
    <source>
        <dbReference type="EMBL" id="CAD8649905.1"/>
    </source>
</evidence>
<keyword evidence="1" id="KW-0472">Membrane</keyword>
<dbReference type="EMBL" id="HBFA01002617">
    <property type="protein sequence ID" value="CAD8649905.1"/>
    <property type="molecule type" value="Transcribed_RNA"/>
</dbReference>
<proteinExistence type="predicted"/>
<feature type="domain" description="Sulfotransferase" evidence="3">
    <location>
        <begin position="291"/>
        <end position="423"/>
    </location>
</feature>
<reference evidence="4" key="1">
    <citation type="submission" date="2021-01" db="EMBL/GenBank/DDBJ databases">
        <authorList>
            <person name="Corre E."/>
            <person name="Pelletier E."/>
            <person name="Niang G."/>
            <person name="Scheremetjew M."/>
            <person name="Finn R."/>
            <person name="Kale V."/>
            <person name="Holt S."/>
            <person name="Cochrane G."/>
            <person name="Meng A."/>
            <person name="Brown T."/>
            <person name="Cohen L."/>
        </authorList>
    </citation>
    <scope>NUCLEOTIDE SEQUENCE</scope>
    <source>
        <strain evidence="4">CCMP722</strain>
    </source>
</reference>
<sequence length="670" mass="72399">MASNPWCRLLVLVCALQTVPRDTLALGKVSPHCSKGLCLYLIPGDRVGLVKARESLANPVVPGADQGKDAVPPNAGRKLLQIPVQPTLDQTQHAFQMIQQGALNAHEEQMQEMKKQFLTMGQQNPQFTNPNAASMMQMGQTQMAADPAAQAQMLAKMAVNMAGNPSNNPTQLSGPEAVRLVIDNVVKGITPDNLPHNDIALADPHAIVPKNREFLRVYFPTLPRSGQLHLRKLWEACTKRVTESANVGVGLQLNSRTGAFTPLCGGVALNAENETMLPATDDIEKCSEIRMGKNKDPVLIKSNEPSEYAGPVFRETADVVLMLVRNPVDAYQSMFRSKNPKYVLTKDVKDLEWKLTFDQYLATVWEAYVTHFDNVPVPRIVVRYEDLYRDPQDFMKEVLMYTGAASAHNLDDQAIVTAVKQVQEATKAQVPKDVVGEGFEVLMSLSPSDQQFAMSVLSKYSATLKSLGYVYYKAADGVPADLAAMKAAQERAERSRLDALKDAGFSIAEALRLDPELLNMAKTHGHVGAMVVMGVAVIVAALGVVDRMKARAAGTSSTLDKAVAFASTVADAASKKGEGGGFALLSAVRSTVASASESAAMEIDSLKKRLKDKMTAPKAAAAATASTPAAMESQSIVDQAQSVMRTNVETPAAKLARLKMLRDKLAQVKD</sequence>
<dbReference type="SUPFAM" id="SSF52540">
    <property type="entry name" value="P-loop containing nucleoside triphosphate hydrolases"/>
    <property type="match status" value="1"/>
</dbReference>
<dbReference type="Pfam" id="PF00685">
    <property type="entry name" value="Sulfotransfer_1"/>
    <property type="match status" value="1"/>
</dbReference>
<accession>A0A7S0QNC9</accession>
<dbReference type="InterPro" id="IPR000863">
    <property type="entry name" value="Sulfotransferase_dom"/>
</dbReference>